<dbReference type="Proteomes" id="UP000697107">
    <property type="component" value="Unassembled WGS sequence"/>
</dbReference>
<evidence type="ECO:0000313" key="7">
    <source>
        <dbReference type="EMBL" id="RAW28519.1"/>
    </source>
</evidence>
<protein>
    <submittedName>
        <fullName evidence="7">Uncharacterized protein</fullName>
    </submittedName>
</protein>
<dbReference type="EMBL" id="RCMI01000407">
    <property type="protein sequence ID" value="KAG2912565.1"/>
    <property type="molecule type" value="Genomic_DNA"/>
</dbReference>
<evidence type="ECO:0000313" key="2">
    <source>
        <dbReference type="EMBL" id="KAG2852472.1"/>
    </source>
</evidence>
<dbReference type="Proteomes" id="UP000251314">
    <property type="component" value="Unassembled WGS sequence"/>
</dbReference>
<keyword evidence="8" id="KW-1185">Reference proteome</keyword>
<evidence type="ECO:0000313" key="5">
    <source>
        <dbReference type="EMBL" id="KAG3227697.1"/>
    </source>
</evidence>
<sequence length="167" mass="19482">MLSFGTRKKYSEEWTEYDLLEDLLESILEDEHGETVPLDATEKYGQLRTEQQERDEQEEEAFALLAAILEDDDKPCDQDIIVHVENQPPGIDPLEMKNLEDAAFALLEAMLEDDDEPIDEDILFPPRKFRQLQHNESLMEAYVLVDSIVQVGRDLNRIEFTFHNIRD</sequence>
<evidence type="ECO:0000256" key="1">
    <source>
        <dbReference type="SAM" id="Coils"/>
    </source>
</evidence>
<dbReference type="Proteomes" id="UP000760860">
    <property type="component" value="Unassembled WGS sequence"/>
</dbReference>
<proteinExistence type="predicted"/>
<dbReference type="Proteomes" id="UP000735874">
    <property type="component" value="Unassembled WGS sequence"/>
</dbReference>
<dbReference type="Proteomes" id="UP000774804">
    <property type="component" value="Unassembled WGS sequence"/>
</dbReference>
<evidence type="ECO:0000313" key="3">
    <source>
        <dbReference type="EMBL" id="KAG2912565.1"/>
    </source>
</evidence>
<reference evidence="2" key="2">
    <citation type="submission" date="2018-10" db="EMBL/GenBank/DDBJ databases">
        <title>Effector identification in a new, highly contiguous assembly of the strawberry crown rot pathogen Phytophthora cactorum.</title>
        <authorList>
            <person name="Armitage A.D."/>
            <person name="Nellist C.F."/>
            <person name="Bates H."/>
            <person name="Vickerstaff R.J."/>
            <person name="Harrison R.J."/>
        </authorList>
    </citation>
    <scope>NUCLEOTIDE SEQUENCE</scope>
    <source>
        <strain evidence="2">15-7</strain>
        <strain evidence="3">4032</strain>
        <strain evidence="4">P415</strain>
        <strain evidence="5">P421</strain>
    </source>
</reference>
<organism evidence="7 8">
    <name type="scientific">Phytophthora cactorum</name>
    <dbReference type="NCBI Taxonomy" id="29920"/>
    <lineage>
        <taxon>Eukaryota</taxon>
        <taxon>Sar</taxon>
        <taxon>Stramenopiles</taxon>
        <taxon>Oomycota</taxon>
        <taxon>Peronosporomycetes</taxon>
        <taxon>Peronosporales</taxon>
        <taxon>Peronosporaceae</taxon>
        <taxon>Phytophthora</taxon>
    </lineage>
</organism>
<dbReference type="EMBL" id="RCMG01000539">
    <property type="protein sequence ID" value="KAG2852472.1"/>
    <property type="molecule type" value="Genomic_DNA"/>
</dbReference>
<dbReference type="OrthoDB" id="125076at2759"/>
<feature type="coiled-coil region" evidence="1">
    <location>
        <begin position="40"/>
        <end position="67"/>
    </location>
</feature>
<dbReference type="EMBL" id="RCML01000428">
    <property type="protein sequence ID" value="KAG2977356.1"/>
    <property type="molecule type" value="Genomic_DNA"/>
</dbReference>
<dbReference type="AlphaFoldDB" id="A0A329RW29"/>
<comment type="caution">
    <text evidence="7">The sequence shown here is derived from an EMBL/GenBank/DDBJ whole genome shotgun (WGS) entry which is preliminary data.</text>
</comment>
<dbReference type="VEuPathDB" id="FungiDB:PC110_g15102"/>
<gene>
    <name evidence="6" type="ORF">JG687_00007828</name>
    <name evidence="7" type="ORF">PC110_g15102</name>
    <name evidence="2" type="ORF">PC113_g14987</name>
    <name evidence="3" type="ORF">PC115_g12302</name>
    <name evidence="4" type="ORF">PC118_g12931</name>
    <name evidence="5" type="ORF">PC129_g1738</name>
</gene>
<accession>A0A329RW29</accession>
<evidence type="ECO:0000313" key="8">
    <source>
        <dbReference type="Proteomes" id="UP000251314"/>
    </source>
</evidence>
<dbReference type="EMBL" id="RCMV01000029">
    <property type="protein sequence ID" value="KAG3227697.1"/>
    <property type="molecule type" value="Genomic_DNA"/>
</dbReference>
<evidence type="ECO:0000313" key="6">
    <source>
        <dbReference type="EMBL" id="KAG6961134.1"/>
    </source>
</evidence>
<name>A0A329RW29_9STRA</name>
<reference evidence="7 8" key="1">
    <citation type="submission" date="2018-01" db="EMBL/GenBank/DDBJ databases">
        <title>Draft genome of the strawberry crown rot pathogen Phytophthora cactorum.</title>
        <authorList>
            <person name="Armitage A.D."/>
            <person name="Lysoe E."/>
            <person name="Nellist C.F."/>
            <person name="Harrison R.J."/>
            <person name="Brurberg M.B."/>
        </authorList>
    </citation>
    <scope>NUCLEOTIDE SEQUENCE [LARGE SCALE GENOMIC DNA]</scope>
    <source>
        <strain evidence="7 8">10300</strain>
    </source>
</reference>
<reference evidence="6" key="3">
    <citation type="submission" date="2021-01" db="EMBL/GenBank/DDBJ databases">
        <title>Phytophthora aleatoria, a newly-described species from Pinus radiata is distinct from Phytophthora cactorum isolates based on comparative genomics.</title>
        <authorList>
            <person name="Mcdougal R."/>
            <person name="Panda P."/>
            <person name="Williams N."/>
            <person name="Studholme D.J."/>
        </authorList>
    </citation>
    <scope>NUCLEOTIDE SEQUENCE</scope>
    <source>
        <strain evidence="6">NZFS 3830</strain>
    </source>
</reference>
<dbReference type="EMBL" id="MJFZ01000483">
    <property type="protein sequence ID" value="RAW28519.1"/>
    <property type="molecule type" value="Genomic_DNA"/>
</dbReference>
<evidence type="ECO:0000313" key="4">
    <source>
        <dbReference type="EMBL" id="KAG2977356.1"/>
    </source>
</evidence>
<dbReference type="EMBL" id="JAENGZ010000358">
    <property type="protein sequence ID" value="KAG6961134.1"/>
    <property type="molecule type" value="Genomic_DNA"/>
</dbReference>
<keyword evidence="1" id="KW-0175">Coiled coil</keyword>
<dbReference type="Proteomes" id="UP000688947">
    <property type="component" value="Unassembled WGS sequence"/>
</dbReference>